<accession>A0A5C1AEA1</accession>
<dbReference type="RefSeq" id="WP_149112282.1">
    <property type="nucleotide sequence ID" value="NZ_CP042425.1"/>
</dbReference>
<sequence>MFPVALIAIVLSVGPVDVIGELGRKPIGALTQAERTILHNEIQRVIDDANARIRELEAEKAAREAKRRARNLQNP</sequence>
<dbReference type="EMBL" id="CP042425">
    <property type="protein sequence ID" value="QEL17709.1"/>
    <property type="molecule type" value="Genomic_DNA"/>
</dbReference>
<evidence type="ECO:0000256" key="1">
    <source>
        <dbReference type="SAM" id="Coils"/>
    </source>
</evidence>
<organism evidence="2 3">
    <name type="scientific">Limnoglobus roseus</name>
    <dbReference type="NCBI Taxonomy" id="2598579"/>
    <lineage>
        <taxon>Bacteria</taxon>
        <taxon>Pseudomonadati</taxon>
        <taxon>Planctomycetota</taxon>
        <taxon>Planctomycetia</taxon>
        <taxon>Gemmatales</taxon>
        <taxon>Gemmataceae</taxon>
        <taxon>Limnoglobus</taxon>
    </lineage>
</organism>
<dbReference type="KEGG" id="lrs:PX52LOC_04708"/>
<keyword evidence="3" id="KW-1185">Reference proteome</keyword>
<name>A0A5C1AEA1_9BACT</name>
<gene>
    <name evidence="2" type="ORF">PX52LOC_04708</name>
</gene>
<evidence type="ECO:0000313" key="2">
    <source>
        <dbReference type="EMBL" id="QEL17709.1"/>
    </source>
</evidence>
<dbReference type="AlphaFoldDB" id="A0A5C1AEA1"/>
<feature type="coiled-coil region" evidence="1">
    <location>
        <begin position="39"/>
        <end position="66"/>
    </location>
</feature>
<protein>
    <submittedName>
        <fullName evidence="2">Uncharacterized protein</fullName>
    </submittedName>
</protein>
<proteinExistence type="predicted"/>
<reference evidence="3" key="1">
    <citation type="submission" date="2019-08" db="EMBL/GenBank/DDBJ databases">
        <title>Limnoglobus roseus gen. nov., sp. nov., a novel freshwater planctomycete with a giant genome from the family Gemmataceae.</title>
        <authorList>
            <person name="Kulichevskaya I.S."/>
            <person name="Naumoff D.G."/>
            <person name="Miroshnikov K."/>
            <person name="Ivanova A."/>
            <person name="Philippov D.A."/>
            <person name="Hakobyan A."/>
            <person name="Rijpstra I.C."/>
            <person name="Sinninghe Damste J.S."/>
            <person name="Liesack W."/>
            <person name="Dedysh S.N."/>
        </authorList>
    </citation>
    <scope>NUCLEOTIDE SEQUENCE [LARGE SCALE GENOMIC DNA]</scope>
    <source>
        <strain evidence="3">PX52</strain>
    </source>
</reference>
<evidence type="ECO:0000313" key="3">
    <source>
        <dbReference type="Proteomes" id="UP000324974"/>
    </source>
</evidence>
<dbReference type="Proteomes" id="UP000324974">
    <property type="component" value="Chromosome"/>
</dbReference>
<keyword evidence="1" id="KW-0175">Coiled coil</keyword>